<comment type="pathway">
    <text evidence="4">Carbohydrate metabolism; tricarboxylic acid cycle.</text>
</comment>
<dbReference type="KEGG" id="mfn:Ga0123462_1371"/>
<keyword evidence="15" id="KW-0408">Iron</keyword>
<evidence type="ECO:0000256" key="10">
    <source>
        <dbReference type="ARBA" id="ARBA00022617"/>
    </source>
</evidence>
<evidence type="ECO:0000256" key="4">
    <source>
        <dbReference type="ARBA" id="ARBA00005163"/>
    </source>
</evidence>
<evidence type="ECO:0000256" key="13">
    <source>
        <dbReference type="ARBA" id="ARBA00022982"/>
    </source>
</evidence>
<keyword evidence="13" id="KW-0249">Electron transport</keyword>
<keyword evidence="9" id="KW-0816">Tricarboxylic acid cycle</keyword>
<keyword evidence="6" id="KW-0813">Transport</keyword>
<keyword evidence="12" id="KW-0479">Metal-binding</keyword>
<gene>
    <name evidence="18" type="ORF">Ga0123462_1371</name>
</gene>
<dbReference type="Pfam" id="PF01127">
    <property type="entry name" value="Sdh_cyt"/>
    <property type="match status" value="1"/>
</dbReference>
<accession>A0A2K8LBD2</accession>
<keyword evidence="7" id="KW-1003">Cell membrane</keyword>
<dbReference type="GO" id="GO:0020037">
    <property type="term" value="F:heme binding"/>
    <property type="evidence" value="ECO:0007669"/>
    <property type="project" value="InterPro"/>
</dbReference>
<feature type="transmembrane region" description="Helical" evidence="17">
    <location>
        <begin position="62"/>
        <end position="83"/>
    </location>
</feature>
<evidence type="ECO:0000313" key="19">
    <source>
        <dbReference type="Proteomes" id="UP000231637"/>
    </source>
</evidence>
<comment type="subcellular location">
    <subcellularLocation>
        <location evidence="3">Cell inner membrane</location>
        <topology evidence="3">Multi-pass membrane protein</topology>
    </subcellularLocation>
</comment>
<dbReference type="GO" id="GO:0046872">
    <property type="term" value="F:metal ion binding"/>
    <property type="evidence" value="ECO:0007669"/>
    <property type="project" value="UniProtKB-KW"/>
</dbReference>
<comment type="function">
    <text evidence="2">Membrane-anchoring subunit of succinate dehydrogenase (SDH).</text>
</comment>
<evidence type="ECO:0000256" key="17">
    <source>
        <dbReference type="SAM" id="Phobius"/>
    </source>
</evidence>
<dbReference type="InterPro" id="IPR000701">
    <property type="entry name" value="SuccDH_FuR_B_TM-su"/>
</dbReference>
<evidence type="ECO:0000313" key="18">
    <source>
        <dbReference type="EMBL" id="ATX82234.1"/>
    </source>
</evidence>
<evidence type="ECO:0000256" key="2">
    <source>
        <dbReference type="ARBA" id="ARBA00004050"/>
    </source>
</evidence>
<evidence type="ECO:0000256" key="3">
    <source>
        <dbReference type="ARBA" id="ARBA00004429"/>
    </source>
</evidence>
<evidence type="ECO:0000256" key="8">
    <source>
        <dbReference type="ARBA" id="ARBA00022519"/>
    </source>
</evidence>
<dbReference type="OrthoDB" id="1492469at2"/>
<dbReference type="Gene3D" id="1.20.1300.10">
    <property type="entry name" value="Fumarate reductase/succinate dehydrogenase, transmembrane subunit"/>
    <property type="match status" value="1"/>
</dbReference>
<evidence type="ECO:0000256" key="7">
    <source>
        <dbReference type="ARBA" id="ARBA00022475"/>
    </source>
</evidence>
<dbReference type="AlphaFoldDB" id="A0A2K8LBD2"/>
<protein>
    <recommendedName>
        <fullName evidence="5">Succinate dehydrogenase hydrophobic membrane anchor subunit</fullName>
    </recommendedName>
</protein>
<dbReference type="PANTHER" id="PTHR38689:SF1">
    <property type="entry name" value="SUCCINATE DEHYDROGENASE HYDROPHOBIC MEMBRANE ANCHOR SUBUNIT"/>
    <property type="match status" value="1"/>
</dbReference>
<dbReference type="Proteomes" id="UP000231637">
    <property type="component" value="Chromosome"/>
</dbReference>
<dbReference type="InterPro" id="IPR034804">
    <property type="entry name" value="SQR/QFR_C/D"/>
</dbReference>
<feature type="transmembrane region" description="Helical" evidence="17">
    <location>
        <begin position="95"/>
        <end position="118"/>
    </location>
</feature>
<dbReference type="UniPathway" id="UPA00223"/>
<sequence length="119" mass="13669">MRTVKEPGAAHSGLSDWYWQRLSAVVLLLLLPLPFYLLTAVYSGNLDQQALLDIIDHIYSRVLHTLLILALIVHAYMGLKVILEDYVHRIFWRVPLIGAMLVIMTGFGVWWLALIWAWA</sequence>
<comment type="cofactor">
    <cofactor evidence="1">
        <name>heme</name>
        <dbReference type="ChEBI" id="CHEBI:30413"/>
    </cofactor>
</comment>
<keyword evidence="19" id="KW-1185">Reference proteome</keyword>
<evidence type="ECO:0000256" key="16">
    <source>
        <dbReference type="ARBA" id="ARBA00023136"/>
    </source>
</evidence>
<keyword evidence="16 17" id="KW-0472">Membrane</keyword>
<keyword evidence="11 17" id="KW-0812">Transmembrane</keyword>
<dbReference type="NCBIfam" id="TIGR02968">
    <property type="entry name" value="succ_dehyd_anc"/>
    <property type="match status" value="1"/>
</dbReference>
<dbReference type="PANTHER" id="PTHR38689">
    <property type="entry name" value="SUCCINATE DEHYDROGENASE HYDROPHOBIC MEMBRANE ANCHOR SUBUNIT"/>
    <property type="match status" value="1"/>
</dbReference>
<evidence type="ECO:0000256" key="9">
    <source>
        <dbReference type="ARBA" id="ARBA00022532"/>
    </source>
</evidence>
<dbReference type="GO" id="GO:0005886">
    <property type="term" value="C:plasma membrane"/>
    <property type="evidence" value="ECO:0007669"/>
    <property type="project" value="UniProtKB-SubCell"/>
</dbReference>
<feature type="transmembrane region" description="Helical" evidence="17">
    <location>
        <begin position="21"/>
        <end position="42"/>
    </location>
</feature>
<evidence type="ECO:0000256" key="5">
    <source>
        <dbReference type="ARBA" id="ARBA00019425"/>
    </source>
</evidence>
<reference evidence="18 19" key="1">
    <citation type="submission" date="2016-12" db="EMBL/GenBank/DDBJ databases">
        <title>Isolation and genomic insights into novel planktonic Zetaproteobacteria from stratified waters of the Chesapeake Bay.</title>
        <authorList>
            <person name="McAllister S.M."/>
            <person name="Kato S."/>
            <person name="Chan C.S."/>
            <person name="Chiu B.K."/>
            <person name="Field E.K."/>
        </authorList>
    </citation>
    <scope>NUCLEOTIDE SEQUENCE [LARGE SCALE GENOMIC DNA]</scope>
    <source>
        <strain evidence="18 19">CP-8</strain>
    </source>
</reference>
<evidence type="ECO:0000256" key="12">
    <source>
        <dbReference type="ARBA" id="ARBA00022723"/>
    </source>
</evidence>
<dbReference type="GO" id="GO:0009055">
    <property type="term" value="F:electron transfer activity"/>
    <property type="evidence" value="ECO:0007669"/>
    <property type="project" value="TreeGrafter"/>
</dbReference>
<dbReference type="GO" id="GO:0006099">
    <property type="term" value="P:tricarboxylic acid cycle"/>
    <property type="evidence" value="ECO:0007669"/>
    <property type="project" value="UniProtKB-UniPathway"/>
</dbReference>
<dbReference type="SUPFAM" id="SSF81343">
    <property type="entry name" value="Fumarate reductase respiratory complex transmembrane subunits"/>
    <property type="match status" value="1"/>
</dbReference>
<dbReference type="InterPro" id="IPR014312">
    <property type="entry name" value="Succ_DH_anchor"/>
</dbReference>
<name>A0A2K8LBD2_9PROT</name>
<keyword evidence="10" id="KW-0349">Heme</keyword>
<evidence type="ECO:0000256" key="1">
    <source>
        <dbReference type="ARBA" id="ARBA00001971"/>
    </source>
</evidence>
<evidence type="ECO:0000256" key="11">
    <source>
        <dbReference type="ARBA" id="ARBA00022692"/>
    </source>
</evidence>
<keyword evidence="14 17" id="KW-1133">Transmembrane helix</keyword>
<evidence type="ECO:0000256" key="6">
    <source>
        <dbReference type="ARBA" id="ARBA00022448"/>
    </source>
</evidence>
<dbReference type="EMBL" id="CP018800">
    <property type="protein sequence ID" value="ATX82234.1"/>
    <property type="molecule type" value="Genomic_DNA"/>
</dbReference>
<dbReference type="GO" id="GO:0017004">
    <property type="term" value="P:cytochrome complex assembly"/>
    <property type="evidence" value="ECO:0007669"/>
    <property type="project" value="TreeGrafter"/>
</dbReference>
<dbReference type="RefSeq" id="WP_100265609.1">
    <property type="nucleotide sequence ID" value="NZ_CP018800.1"/>
</dbReference>
<proteinExistence type="predicted"/>
<evidence type="ECO:0000256" key="15">
    <source>
        <dbReference type="ARBA" id="ARBA00023004"/>
    </source>
</evidence>
<keyword evidence="8" id="KW-0997">Cell inner membrane</keyword>
<evidence type="ECO:0000256" key="14">
    <source>
        <dbReference type="ARBA" id="ARBA00022989"/>
    </source>
</evidence>
<organism evidence="18 19">
    <name type="scientific">Mariprofundus ferrinatatus</name>
    <dbReference type="NCBI Taxonomy" id="1921087"/>
    <lineage>
        <taxon>Bacteria</taxon>
        <taxon>Pseudomonadati</taxon>
        <taxon>Pseudomonadota</taxon>
        <taxon>Candidatius Mariprofundia</taxon>
        <taxon>Mariprofundales</taxon>
        <taxon>Mariprofundaceae</taxon>
        <taxon>Mariprofundus</taxon>
    </lineage>
</organism>